<dbReference type="Gene3D" id="2.60.120.10">
    <property type="entry name" value="Jelly Rolls"/>
    <property type="match status" value="1"/>
</dbReference>
<name>A0ABY7HPZ5_9GAMM</name>
<dbReference type="RefSeq" id="WP_045049359.1">
    <property type="nucleotide sequence ID" value="NZ_CP114058.1"/>
</dbReference>
<dbReference type="EMBL" id="CP114058">
    <property type="protein sequence ID" value="WAT01313.1"/>
    <property type="molecule type" value="Genomic_DNA"/>
</dbReference>
<feature type="region of interest" description="Disordered" evidence="1">
    <location>
        <begin position="69"/>
        <end position="91"/>
    </location>
</feature>
<evidence type="ECO:0000256" key="1">
    <source>
        <dbReference type="SAM" id="MobiDB-lite"/>
    </source>
</evidence>
<dbReference type="Proteomes" id="UP001164712">
    <property type="component" value="Chromosome"/>
</dbReference>
<reference evidence="2" key="1">
    <citation type="submission" date="2022-12" db="EMBL/GenBank/DDBJ databases">
        <title>Complete genome sequence of an Australian strain of Rouxiella badensis DAR84756 and resolution of the R. badensis DSM100043 and R. chamberiensis DSM28324 genomes.</title>
        <authorList>
            <person name="Paul S."/>
            <person name="Anderson P.J."/>
            <person name="Maynard G."/>
            <person name="Dyall-Smith M."/>
            <person name="Kudinha T."/>
        </authorList>
    </citation>
    <scope>NUCLEOTIDE SEQUENCE</scope>
    <source>
        <strain evidence="2">DSM 28324</strain>
    </source>
</reference>
<sequence length="91" mass="10218">MQEEQFINALKAQGFEAPVLVERDAFGELGSHAHPFEAKALILEGEIRIRTAEGERTYLAGEIFHLQPDEPHSESFGPQGVRYLSGRRALR</sequence>
<evidence type="ECO:0000313" key="2">
    <source>
        <dbReference type="EMBL" id="WAT01313.1"/>
    </source>
</evidence>
<dbReference type="InterPro" id="IPR014710">
    <property type="entry name" value="RmlC-like_jellyroll"/>
</dbReference>
<proteinExistence type="predicted"/>
<gene>
    <name evidence="2" type="ORF">O1V66_00300</name>
</gene>
<evidence type="ECO:0000313" key="3">
    <source>
        <dbReference type="Proteomes" id="UP001164712"/>
    </source>
</evidence>
<protein>
    <submittedName>
        <fullName evidence="2">Cupin</fullName>
    </submittedName>
</protein>
<dbReference type="InterPro" id="IPR011051">
    <property type="entry name" value="RmlC_Cupin_sf"/>
</dbReference>
<accession>A0ABY7HPZ5</accession>
<keyword evidence="3" id="KW-1185">Reference proteome</keyword>
<organism evidence="2 3">
    <name type="scientific">Rouxiella chamberiensis</name>
    <dbReference type="NCBI Taxonomy" id="1513468"/>
    <lineage>
        <taxon>Bacteria</taxon>
        <taxon>Pseudomonadati</taxon>
        <taxon>Pseudomonadota</taxon>
        <taxon>Gammaproteobacteria</taxon>
        <taxon>Enterobacterales</taxon>
        <taxon>Yersiniaceae</taxon>
        <taxon>Rouxiella</taxon>
    </lineage>
</organism>
<dbReference type="SUPFAM" id="SSF51182">
    <property type="entry name" value="RmlC-like cupins"/>
    <property type="match status" value="1"/>
</dbReference>